<dbReference type="InterPro" id="IPR031009">
    <property type="entry name" value="Tcm_partner"/>
</dbReference>
<dbReference type="NCBIfam" id="TIGR04474">
    <property type="entry name" value="tcm_partner"/>
    <property type="match status" value="1"/>
</dbReference>
<name>M6UVU3_9LEPT</name>
<organism evidence="2 3">
    <name type="scientific">Leptospira santarosai str. ZUN179</name>
    <dbReference type="NCBI Taxonomy" id="1049985"/>
    <lineage>
        <taxon>Bacteria</taxon>
        <taxon>Pseudomonadati</taxon>
        <taxon>Spirochaetota</taxon>
        <taxon>Spirochaetia</taxon>
        <taxon>Leptospirales</taxon>
        <taxon>Leptospiraceae</taxon>
        <taxon>Leptospira</taxon>
    </lineage>
</organism>
<feature type="domain" description="GMT-like wHTH" evidence="1">
    <location>
        <begin position="204"/>
        <end position="275"/>
    </location>
</feature>
<reference evidence="2 3" key="1">
    <citation type="submission" date="2013-01" db="EMBL/GenBank/DDBJ databases">
        <authorList>
            <person name="Harkins D.M."/>
            <person name="Durkin A.S."/>
            <person name="Brinkac L.M."/>
            <person name="Haft D.H."/>
            <person name="Selengut J.D."/>
            <person name="Sanka R."/>
            <person name="DePew J."/>
            <person name="Purushe J."/>
            <person name="Matthias M.A."/>
            <person name="Vinetz J.M."/>
            <person name="Sutton G.G."/>
            <person name="Nierman W.C."/>
            <person name="Fouts D.E."/>
        </authorList>
    </citation>
    <scope>NUCLEOTIDE SEQUENCE [LARGE SCALE GENOMIC DNA]</scope>
    <source>
        <strain evidence="2 3">ZUN179</strain>
    </source>
</reference>
<sequence length="296" mass="34191">MIAKRLVAIFNDKDESNVKSLEKCIKEIKGIKKLKYQPIVQNNEIGSKIVKMFESRRLAPTFFFVDPWGYKGLSLRLVNSVLKDWGCDCVFFFNYNRINMGISNELVQEHMEALFGEEQLALLNKKLKRKKSHERELIIVEELCQSLKSYGSRYTLPFRFKNASGTRTQHHLIFVSKHFKGYELMKEIMAKESSSQNQGVATFEYNPADIMPGQSLLFKLSMSVDNLTKMLLSAYAGKRATVRQIYEAHSIDTPFIKKNYKEALLKLEESGKIIASHHKKNSMGDNVEIIFKTNRK</sequence>
<gene>
    <name evidence="2" type="ORF">LEP1GSC187_1850</name>
</gene>
<accession>M6UVU3</accession>
<dbReference type="RefSeq" id="WP_004469670.1">
    <property type="nucleotide sequence ID" value="NZ_AHOQ02000015.1"/>
</dbReference>
<comment type="caution">
    <text evidence="2">The sequence shown here is derived from an EMBL/GenBank/DDBJ whole genome shotgun (WGS) entry which is preliminary data.</text>
</comment>
<protein>
    <recommendedName>
        <fullName evidence="1">GMT-like wHTH domain-containing protein</fullName>
    </recommendedName>
</protein>
<evidence type="ECO:0000313" key="2">
    <source>
        <dbReference type="EMBL" id="EMO46866.1"/>
    </source>
</evidence>
<dbReference type="AlphaFoldDB" id="M6UVU3"/>
<dbReference type="InterPro" id="IPR054339">
    <property type="entry name" value="GMT_wHTH"/>
</dbReference>
<evidence type="ECO:0000259" key="1">
    <source>
        <dbReference type="Pfam" id="PF22560"/>
    </source>
</evidence>
<dbReference type="Proteomes" id="UP000012160">
    <property type="component" value="Unassembled WGS sequence"/>
</dbReference>
<dbReference type="EMBL" id="AHOQ02000015">
    <property type="protein sequence ID" value="EMO46866.1"/>
    <property type="molecule type" value="Genomic_DNA"/>
</dbReference>
<dbReference type="Pfam" id="PF22560">
    <property type="entry name" value="GMT-wHTH"/>
    <property type="match status" value="1"/>
</dbReference>
<evidence type="ECO:0000313" key="3">
    <source>
        <dbReference type="Proteomes" id="UP000012160"/>
    </source>
</evidence>
<proteinExistence type="predicted"/>